<evidence type="ECO:0000256" key="4">
    <source>
        <dbReference type="ARBA" id="ARBA00022500"/>
    </source>
</evidence>
<keyword evidence="7" id="KW-0472">Membrane</keyword>
<organism evidence="12 13">
    <name type="scientific">Pseudomonas oryzihabitans</name>
    <dbReference type="NCBI Taxonomy" id="47885"/>
    <lineage>
        <taxon>Bacteria</taxon>
        <taxon>Pseudomonadati</taxon>
        <taxon>Pseudomonadota</taxon>
        <taxon>Gammaproteobacteria</taxon>
        <taxon>Pseudomonadales</taxon>
        <taxon>Pseudomonadaceae</taxon>
        <taxon>Pseudomonas</taxon>
    </lineage>
</organism>
<dbReference type="GO" id="GO:0005886">
    <property type="term" value="C:plasma membrane"/>
    <property type="evidence" value="ECO:0007669"/>
    <property type="project" value="UniProtKB-SubCell"/>
</dbReference>
<dbReference type="SMART" id="SM00283">
    <property type="entry name" value="MA"/>
    <property type="match status" value="1"/>
</dbReference>
<proteinExistence type="inferred from homology"/>
<keyword evidence="4" id="KW-0145">Chemotaxis</keyword>
<keyword evidence="3" id="KW-0488">Methylation</keyword>
<keyword evidence="2" id="KW-1003">Cell membrane</keyword>
<dbReference type="Gene3D" id="1.10.287.950">
    <property type="entry name" value="Methyl-accepting chemotaxis protein"/>
    <property type="match status" value="1"/>
</dbReference>
<evidence type="ECO:0000256" key="9">
    <source>
        <dbReference type="ARBA" id="ARBA00029447"/>
    </source>
</evidence>
<dbReference type="PRINTS" id="PR00260">
    <property type="entry name" value="CHEMTRNSDUCR"/>
</dbReference>
<name>A0A178LFB4_9PSED</name>
<protein>
    <submittedName>
        <fullName evidence="12">Chemotaxis protein</fullName>
    </submittedName>
</protein>
<evidence type="ECO:0000256" key="6">
    <source>
        <dbReference type="ARBA" id="ARBA00022989"/>
    </source>
</evidence>
<evidence type="ECO:0000256" key="3">
    <source>
        <dbReference type="ARBA" id="ARBA00022481"/>
    </source>
</evidence>
<dbReference type="OrthoDB" id="2489132at2"/>
<comment type="similarity">
    <text evidence="9">Belongs to the methyl-accepting chemotaxis (MCP) protein family.</text>
</comment>
<dbReference type="EMBL" id="LWCR01000019">
    <property type="protein sequence ID" value="OAN28820.1"/>
    <property type="molecule type" value="Genomic_DNA"/>
</dbReference>
<dbReference type="CDD" id="cd11386">
    <property type="entry name" value="MCP_signal"/>
    <property type="match status" value="1"/>
</dbReference>
<evidence type="ECO:0000256" key="5">
    <source>
        <dbReference type="ARBA" id="ARBA00022692"/>
    </source>
</evidence>
<evidence type="ECO:0000313" key="12">
    <source>
        <dbReference type="EMBL" id="OAN28820.1"/>
    </source>
</evidence>
<dbReference type="Proteomes" id="UP000078356">
    <property type="component" value="Unassembled WGS sequence"/>
</dbReference>
<dbReference type="PROSITE" id="PS50111">
    <property type="entry name" value="CHEMOTAXIS_TRANSDUC_2"/>
    <property type="match status" value="1"/>
</dbReference>
<dbReference type="Pfam" id="PF00015">
    <property type="entry name" value="MCPsignal"/>
    <property type="match status" value="1"/>
</dbReference>
<dbReference type="PANTHER" id="PTHR32089:SF120">
    <property type="entry name" value="METHYL-ACCEPTING CHEMOTAXIS PROTEIN TLPQ"/>
    <property type="match status" value="1"/>
</dbReference>
<evidence type="ECO:0000259" key="11">
    <source>
        <dbReference type="PROSITE" id="PS50111"/>
    </source>
</evidence>
<dbReference type="PANTHER" id="PTHR32089">
    <property type="entry name" value="METHYL-ACCEPTING CHEMOTAXIS PROTEIN MCPB"/>
    <property type="match status" value="1"/>
</dbReference>
<evidence type="ECO:0000313" key="13">
    <source>
        <dbReference type="Proteomes" id="UP000078356"/>
    </source>
</evidence>
<reference evidence="12 13" key="1">
    <citation type="submission" date="2016-04" db="EMBL/GenBank/DDBJ databases">
        <title>Draft Genome Sequences of Staphylococcus capitis Strain H36, S. capitis Strain H65, S. cohnii Strain H62, S. hominis Strain H69, Mycobacterium iranicum Strain H39, Plantibacter sp. Strain H53, Pseudomonas oryzihabitans Strain H72, and Microbacterium sp. Strain H83, isolated from residential settings.</title>
        <authorList>
            <person name="Lymperopoulou D."/>
            <person name="Adams R.I."/>
            <person name="Lindow S."/>
            <person name="Coil D.A."/>
            <person name="Jospin G."/>
            <person name="Eisen J.A."/>
        </authorList>
    </citation>
    <scope>NUCLEOTIDE SEQUENCE [LARGE SCALE GENOMIC DNA]</scope>
    <source>
        <strain evidence="12 13">H72</strain>
    </source>
</reference>
<accession>A0A178LFB4</accession>
<comment type="subcellular location">
    <subcellularLocation>
        <location evidence="1">Cell membrane</location>
    </subcellularLocation>
</comment>
<dbReference type="AlphaFoldDB" id="A0A178LFB4"/>
<dbReference type="InterPro" id="IPR004090">
    <property type="entry name" value="Chemotax_Me-accpt_rcpt"/>
</dbReference>
<dbReference type="InterPro" id="IPR004089">
    <property type="entry name" value="MCPsignal_dom"/>
</dbReference>
<gene>
    <name evidence="12" type="ORF">A4V15_19665</name>
</gene>
<dbReference type="GO" id="GO:0004888">
    <property type="term" value="F:transmembrane signaling receptor activity"/>
    <property type="evidence" value="ECO:0007669"/>
    <property type="project" value="InterPro"/>
</dbReference>
<evidence type="ECO:0000256" key="8">
    <source>
        <dbReference type="ARBA" id="ARBA00023224"/>
    </source>
</evidence>
<keyword evidence="5" id="KW-0812">Transmembrane</keyword>
<dbReference type="GO" id="GO:0006935">
    <property type="term" value="P:chemotaxis"/>
    <property type="evidence" value="ECO:0007669"/>
    <property type="project" value="UniProtKB-KW"/>
</dbReference>
<keyword evidence="6" id="KW-1133">Transmembrane helix</keyword>
<feature type="domain" description="Methyl-accepting transducer" evidence="11">
    <location>
        <begin position="72"/>
        <end position="308"/>
    </location>
</feature>
<sequence>MPRRWPVVLSLHLAMLVAALLLWQGLALPSTAGLGLVLVAALWPWLLLLRKPVAPPAPAQSFDELTSDLSRSTARNAVAIAGVAFAAQQLAARVQSQASTAAQISSSATSLTQTEHDSAGSARQALAVAQQVHQRSEAGREALNSAIAAIRALSEHARQSRELIAGLSARTDKIQQVTEVIQAIASQTNLLALNAAIEAARAGEHGRGFAVVADEVRGLAARTSSATGEVGLIVADIGQQTEAVVAQIQELAQALEDGVRQVERTGEGLQEIAQLAQTAERQAADIAQGTSANLAQLESLAQAVEQVHSDLADSERQTSRLSGAADELVDMAEASSERLAEVGLDSYHQRIFELARQGADAIARRFEEDLAAGRITQDALFDRQYQPVPGSQPAKYRTRFDSYTDGVLPAIQEPLLDQHPGLVFAIACTPEGYVPTHNRAFAQAPTGDVAVDTARSRSKRLFSDRTGKRCGSHQRRLLLQTYMRDTGEVMHDLSVPILVNGRHWGGLRLGYRPDTAR</sequence>
<evidence type="ECO:0000256" key="10">
    <source>
        <dbReference type="PROSITE-ProRule" id="PRU00284"/>
    </source>
</evidence>
<dbReference type="GO" id="GO:0007165">
    <property type="term" value="P:signal transduction"/>
    <property type="evidence" value="ECO:0007669"/>
    <property type="project" value="UniProtKB-KW"/>
</dbReference>
<comment type="caution">
    <text evidence="12">The sequence shown here is derived from an EMBL/GenBank/DDBJ whole genome shotgun (WGS) entry which is preliminary data.</text>
</comment>
<evidence type="ECO:0000256" key="1">
    <source>
        <dbReference type="ARBA" id="ARBA00004236"/>
    </source>
</evidence>
<evidence type="ECO:0000256" key="2">
    <source>
        <dbReference type="ARBA" id="ARBA00022475"/>
    </source>
</evidence>
<evidence type="ECO:0000256" key="7">
    <source>
        <dbReference type="ARBA" id="ARBA00023136"/>
    </source>
</evidence>
<dbReference type="SUPFAM" id="SSF58104">
    <property type="entry name" value="Methyl-accepting chemotaxis protein (MCP) signaling domain"/>
    <property type="match status" value="1"/>
</dbReference>
<keyword evidence="8 10" id="KW-0807">Transducer</keyword>